<dbReference type="RefSeq" id="WP_130481149.1">
    <property type="nucleotide sequence ID" value="NZ_SGWV01000008.1"/>
</dbReference>
<evidence type="ECO:0000313" key="2">
    <source>
        <dbReference type="Proteomes" id="UP000293433"/>
    </source>
</evidence>
<dbReference type="EMBL" id="SGWV01000008">
    <property type="protein sequence ID" value="RZS56710.1"/>
    <property type="molecule type" value="Genomic_DNA"/>
</dbReference>
<evidence type="ECO:0000313" key="1">
    <source>
        <dbReference type="EMBL" id="RZS56710.1"/>
    </source>
</evidence>
<comment type="caution">
    <text evidence="1">The sequence shown here is derived from an EMBL/GenBank/DDBJ whole genome shotgun (WGS) entry which is preliminary data.</text>
</comment>
<dbReference type="Proteomes" id="UP000293433">
    <property type="component" value="Unassembled WGS sequence"/>
</dbReference>
<name>A0A4V2EWP5_9BURK</name>
<proteinExistence type="predicted"/>
<keyword evidence="2" id="KW-1185">Reference proteome</keyword>
<dbReference type="PROSITE" id="PS51257">
    <property type="entry name" value="PROKAR_LIPOPROTEIN"/>
    <property type="match status" value="1"/>
</dbReference>
<protein>
    <recommendedName>
        <fullName evidence="3">Lipoprotein</fullName>
    </recommendedName>
</protein>
<organism evidence="1 2">
    <name type="scientific">Sphaerotilus mobilis</name>
    <dbReference type="NCBI Taxonomy" id="47994"/>
    <lineage>
        <taxon>Bacteria</taxon>
        <taxon>Pseudomonadati</taxon>
        <taxon>Pseudomonadota</taxon>
        <taxon>Betaproteobacteria</taxon>
        <taxon>Burkholderiales</taxon>
        <taxon>Sphaerotilaceae</taxon>
        <taxon>Sphaerotilus</taxon>
    </lineage>
</organism>
<dbReference type="AlphaFoldDB" id="A0A4V2EWP5"/>
<reference evidence="1 2" key="1">
    <citation type="submission" date="2019-02" db="EMBL/GenBank/DDBJ databases">
        <title>Genomic Encyclopedia of Type Strains, Phase IV (KMG-IV): sequencing the most valuable type-strain genomes for metagenomic binning, comparative biology and taxonomic classification.</title>
        <authorList>
            <person name="Goeker M."/>
        </authorList>
    </citation>
    <scope>NUCLEOTIDE SEQUENCE [LARGE SCALE GENOMIC DNA]</scope>
    <source>
        <strain evidence="1 2">DSM 10617</strain>
    </source>
</reference>
<gene>
    <name evidence="1" type="ORF">EV685_1264</name>
</gene>
<evidence type="ECO:0008006" key="3">
    <source>
        <dbReference type="Google" id="ProtNLM"/>
    </source>
</evidence>
<accession>A0A4V2EWP5</accession>
<sequence>MRHFTAVLLVLVLAACGGGGDDSSGTTSTGTLSKLSTLDGTFSSLSGIVTPDPSTTGQRLDVQASGLFTGDFRPRDDELTIPCDAEIDGRAMPGVACAITYKLVSGEPGDGEFFGTLAITAPAQAVGQHTVCITLRPASVASRADVTTAGPACASVTVTP</sequence>